<dbReference type="PATRIC" id="fig|1703.10.peg.93"/>
<organism evidence="1 2">
    <name type="scientific">Brevibacterium aurantiacum</name>
    <dbReference type="NCBI Taxonomy" id="273384"/>
    <lineage>
        <taxon>Bacteria</taxon>
        <taxon>Bacillati</taxon>
        <taxon>Actinomycetota</taxon>
        <taxon>Actinomycetes</taxon>
        <taxon>Micrococcales</taxon>
        <taxon>Brevibacteriaceae</taxon>
        <taxon>Brevibacterium</taxon>
    </lineage>
</organism>
<proteinExistence type="predicted"/>
<name>A0A1D7VYF6_BREAU</name>
<accession>A0A1D7VYF6</accession>
<evidence type="ECO:0000313" key="2">
    <source>
        <dbReference type="Proteomes" id="UP000094793"/>
    </source>
</evidence>
<dbReference type="AlphaFoldDB" id="A0A1D7VYF6"/>
<protein>
    <submittedName>
        <fullName evidence="1">Uncharacterized protein</fullName>
    </submittedName>
</protein>
<gene>
    <name evidence="1" type="ORF">BLSMQ_0093</name>
</gene>
<dbReference type="EMBL" id="CP017150">
    <property type="protein sequence ID" value="AOP51815.1"/>
    <property type="molecule type" value="Genomic_DNA"/>
</dbReference>
<sequence length="89" mass="9588">MHRAPIPSIGAAPPTASSGWRLAARLSSSGWAVRAPRSSAMTLSNTRFPLARAMTTWRRTRSATVRRVAASSAAGTSMCGRASWRSWEE</sequence>
<dbReference type="Proteomes" id="UP000094793">
    <property type="component" value="Chromosome"/>
</dbReference>
<dbReference type="KEGG" id="blin:BLSMQ_0093"/>
<evidence type="ECO:0000313" key="1">
    <source>
        <dbReference type="EMBL" id="AOP51815.1"/>
    </source>
</evidence>
<reference evidence="2" key="1">
    <citation type="submission" date="2016-09" db="EMBL/GenBank/DDBJ databases">
        <title>Complete Genome Sequence of Brevibacterium linens SMQ-1335.</title>
        <authorList>
            <person name="de Melo A.G."/>
            <person name="Labrie S.J."/>
            <person name="Dumaresq J."/>
            <person name="Roberts R.J."/>
            <person name="Tremblay D.M."/>
            <person name="Moineau S."/>
        </authorList>
    </citation>
    <scope>NUCLEOTIDE SEQUENCE [LARGE SCALE GENOMIC DNA]</scope>
    <source>
        <strain evidence="2">SMQ-1335</strain>
    </source>
</reference>